<dbReference type="PANTHER" id="PTHR22730">
    <property type="entry name" value="PROMININ PROM PROTEIN"/>
    <property type="match status" value="1"/>
</dbReference>
<sequence>MRFCWRTPGWSWHGYAETFMPSFGLLLLLLSLVQPGSANAACPAVVLQRLSQPQYQNTTGGNAVGSGFASVVQSFLNTVQPKPFPQDLILKLIQSVDQRQTQALIKEALIYQIGFLVCAIIGVLYIVLMPIVGLFLACCRCCGNCGGKMYQKQTSSTHCRRRTLYWGLFLTTIIILIGNATMFYGNEALKTNVKQSPLELNKTINNIRIFLSSVPQVRERVWAHRYCFLFNLCSTGQGSHKINTSVQFCCRWVQCVDTICWKCKHTLELCWLMSSSKRQRVNMLIYQSTSSTCCNSLFAEAQQIWNTEPCLCLQQFNHVVNESYRTIDEVKRNLDESKSQLDNLKTEISQFAKDVPLTVLSDILTSVDQVQNTILNVSPNVDFAEYIRWIVFLIVSCVVLLVVLCNLLGLVLGPLGLHPNVDPIDRSCTADCGGTFFMMSAGFSFLFSWLFMLIVLVLFLVGGNVYTLICQPWKSGELLQIIDSPGLIPGLQIGPALGLKDNLTVSEIYKGCEKNNPLWTTIRLYEVVNLNELLNVTKYSEQIQKNFEDTNITLSTITLLGPEEIRRLQSFSNTTKDVNFTEVTRQMSKLSSINLNTTADKLDKVAENLTNTGVRKELQNEAGDLRTIQRGIESTIHPQLEHISSIIASLQSAVGKMNKTVADVLGKESRGFLDCQLSYFTQYADWANLTITQQLGRCGPVVETVDSAAVVFCSQVVNSLVSAHPLTSFMRHAIIIENQCRSVSFPCWVLSLHLECILVRPRLVPDLLYPQHHLFHQTGQILPENEVFRCPRVSSRTTLLIVVTAATFNQSHCLYSQRHDLFESHPSSSAAVQISRQEERLKPRRTPFLHIPGFTGKGAQPRWFYISCAVDWTSGDISFHN</sequence>
<gene>
    <name evidence="10" type="ORF">GSTENG00006507001</name>
</gene>
<dbReference type="AlphaFoldDB" id="Q4T634"/>
<dbReference type="GO" id="GO:0071914">
    <property type="term" value="C:prominosome"/>
    <property type="evidence" value="ECO:0007669"/>
    <property type="project" value="TreeGrafter"/>
</dbReference>
<dbReference type="GO" id="GO:0005929">
    <property type="term" value="C:cilium"/>
    <property type="evidence" value="ECO:0007669"/>
    <property type="project" value="TreeGrafter"/>
</dbReference>
<keyword evidence="7" id="KW-0175">Coiled coil</keyword>
<keyword evidence="3 8" id="KW-0812">Transmembrane</keyword>
<evidence type="ECO:0000256" key="1">
    <source>
        <dbReference type="ARBA" id="ARBA00004475"/>
    </source>
</evidence>
<dbReference type="InterPro" id="IPR008795">
    <property type="entry name" value="Prominin"/>
</dbReference>
<reference evidence="10" key="1">
    <citation type="journal article" date="2004" name="Nature">
        <title>Genome duplication in the teleost fish Tetraodon nigroviridis reveals the early vertebrate proto-karyotype.</title>
        <authorList>
            <person name="Jaillon O."/>
            <person name="Aury J.-M."/>
            <person name="Brunet F."/>
            <person name="Petit J.-L."/>
            <person name="Stange-Thomann N."/>
            <person name="Mauceli E."/>
            <person name="Bouneau L."/>
            <person name="Fischer C."/>
            <person name="Ozouf-Costaz C."/>
            <person name="Bernot A."/>
            <person name="Nicaud S."/>
            <person name="Jaffe D."/>
            <person name="Fisher S."/>
            <person name="Lutfalla G."/>
            <person name="Dossat C."/>
            <person name="Segurens B."/>
            <person name="Dasilva C."/>
            <person name="Salanoubat M."/>
            <person name="Levy M."/>
            <person name="Boudet N."/>
            <person name="Castellano S."/>
            <person name="Anthouard V."/>
            <person name="Jubin C."/>
            <person name="Castelli V."/>
            <person name="Katinka M."/>
            <person name="Vacherie B."/>
            <person name="Biemont C."/>
            <person name="Skalli Z."/>
            <person name="Cattolico L."/>
            <person name="Poulain J."/>
            <person name="De Berardinis V."/>
            <person name="Cruaud C."/>
            <person name="Duprat S."/>
            <person name="Brottier P."/>
            <person name="Coutanceau J.-P."/>
            <person name="Gouzy J."/>
            <person name="Parra G."/>
            <person name="Lardier G."/>
            <person name="Chapple C."/>
            <person name="McKernan K.J."/>
            <person name="McEwan P."/>
            <person name="Bosak S."/>
            <person name="Kellis M."/>
            <person name="Volff J.-N."/>
            <person name="Guigo R."/>
            <person name="Zody M.C."/>
            <person name="Mesirov J."/>
            <person name="Lindblad-Toh K."/>
            <person name="Birren B."/>
            <person name="Nusbaum C."/>
            <person name="Kahn D."/>
            <person name="Robinson-Rechavi M."/>
            <person name="Laudet V."/>
            <person name="Schachter V."/>
            <person name="Quetier F."/>
            <person name="Saurin W."/>
            <person name="Scarpelli C."/>
            <person name="Wincker P."/>
            <person name="Lander E.S."/>
            <person name="Weissenbach J."/>
            <person name="Roest Crollius H."/>
        </authorList>
    </citation>
    <scope>NUCLEOTIDE SEQUENCE [LARGE SCALE GENOMIC DNA]</scope>
</reference>
<dbReference type="GO" id="GO:0009986">
    <property type="term" value="C:cell surface"/>
    <property type="evidence" value="ECO:0007669"/>
    <property type="project" value="TreeGrafter"/>
</dbReference>
<feature type="coiled-coil region" evidence="7">
    <location>
        <begin position="320"/>
        <end position="354"/>
    </location>
</feature>
<organism evidence="10">
    <name type="scientific">Tetraodon nigroviridis</name>
    <name type="common">Spotted green pufferfish</name>
    <name type="synonym">Chelonodon nigroviridis</name>
    <dbReference type="NCBI Taxonomy" id="99883"/>
    <lineage>
        <taxon>Eukaryota</taxon>
        <taxon>Metazoa</taxon>
        <taxon>Chordata</taxon>
        <taxon>Craniata</taxon>
        <taxon>Vertebrata</taxon>
        <taxon>Euteleostomi</taxon>
        <taxon>Actinopterygii</taxon>
        <taxon>Neopterygii</taxon>
        <taxon>Teleostei</taxon>
        <taxon>Neoteleostei</taxon>
        <taxon>Acanthomorphata</taxon>
        <taxon>Eupercaria</taxon>
        <taxon>Tetraodontiformes</taxon>
        <taxon>Tetradontoidea</taxon>
        <taxon>Tetraodontidae</taxon>
        <taxon>Tetraodon</taxon>
    </lineage>
</organism>
<dbReference type="Pfam" id="PF05478">
    <property type="entry name" value="Prominin"/>
    <property type="match status" value="2"/>
</dbReference>
<dbReference type="GO" id="GO:0015485">
    <property type="term" value="F:cholesterol binding"/>
    <property type="evidence" value="ECO:0007669"/>
    <property type="project" value="TreeGrafter"/>
</dbReference>
<dbReference type="PANTHER" id="PTHR22730:SF4">
    <property type="entry name" value="PROMININ-1-A-LIKE"/>
    <property type="match status" value="1"/>
</dbReference>
<keyword evidence="6" id="KW-0325">Glycoprotein</keyword>
<name>Q4T634_TETNG</name>
<protein>
    <submittedName>
        <fullName evidence="10">(spotted green pufferfish) hypothetical protein</fullName>
    </submittedName>
</protein>
<accession>Q4T634</accession>
<comment type="caution">
    <text evidence="10">The sequence shown here is derived from an EMBL/GenBank/DDBJ whole genome shotgun (WGS) entry which is preliminary data.</text>
</comment>
<dbReference type="KEGG" id="tng:GSTEN00006507G001"/>
<feature type="transmembrane region" description="Helical" evidence="8">
    <location>
        <begin position="436"/>
        <end position="461"/>
    </location>
</feature>
<reference evidence="10" key="2">
    <citation type="submission" date="2004-02" db="EMBL/GenBank/DDBJ databases">
        <authorList>
            <consortium name="Genoscope"/>
            <consortium name="Whitehead Institute Centre for Genome Research"/>
        </authorList>
    </citation>
    <scope>NUCLEOTIDE SEQUENCE</scope>
</reference>
<feature type="chain" id="PRO_5004244254" evidence="9">
    <location>
        <begin position="39"/>
        <end position="881"/>
    </location>
</feature>
<comment type="similarity">
    <text evidence="2">Belongs to the prominin family.</text>
</comment>
<feature type="transmembrane region" description="Helical" evidence="8">
    <location>
        <begin position="163"/>
        <end position="185"/>
    </location>
</feature>
<evidence type="ECO:0000256" key="4">
    <source>
        <dbReference type="ARBA" id="ARBA00022989"/>
    </source>
</evidence>
<proteinExistence type="inferred from homology"/>
<evidence type="ECO:0000256" key="6">
    <source>
        <dbReference type="ARBA" id="ARBA00023180"/>
    </source>
</evidence>
<evidence type="ECO:0000313" key="10">
    <source>
        <dbReference type="EMBL" id="CAF91648.1"/>
    </source>
</evidence>
<feature type="signal peptide" evidence="9">
    <location>
        <begin position="1"/>
        <end position="38"/>
    </location>
</feature>
<keyword evidence="9" id="KW-0732">Signal</keyword>
<dbReference type="OrthoDB" id="6229420at2759"/>
<evidence type="ECO:0000256" key="8">
    <source>
        <dbReference type="SAM" id="Phobius"/>
    </source>
</evidence>
<comment type="subcellular location">
    <subcellularLocation>
        <location evidence="1">Cell projection</location>
        <location evidence="1">Microvillus membrane</location>
        <topology evidence="1">Multi-pass membrane protein</topology>
    </subcellularLocation>
</comment>
<feature type="transmembrane region" description="Helical" evidence="8">
    <location>
        <begin position="386"/>
        <end position="415"/>
    </location>
</feature>
<evidence type="ECO:0000256" key="3">
    <source>
        <dbReference type="ARBA" id="ARBA00022692"/>
    </source>
</evidence>
<evidence type="ECO:0000256" key="9">
    <source>
        <dbReference type="SAM" id="SignalP"/>
    </source>
</evidence>
<feature type="transmembrane region" description="Helical" evidence="8">
    <location>
        <begin position="109"/>
        <end position="142"/>
    </location>
</feature>
<dbReference type="EMBL" id="CAAE01008962">
    <property type="protein sequence ID" value="CAF91648.1"/>
    <property type="molecule type" value="Genomic_DNA"/>
</dbReference>
<evidence type="ECO:0000256" key="5">
    <source>
        <dbReference type="ARBA" id="ARBA00023136"/>
    </source>
</evidence>
<keyword evidence="5 8" id="KW-0472">Membrane</keyword>
<evidence type="ECO:0000256" key="7">
    <source>
        <dbReference type="SAM" id="Coils"/>
    </source>
</evidence>
<evidence type="ECO:0000256" key="2">
    <source>
        <dbReference type="ARBA" id="ARBA00006058"/>
    </source>
</evidence>
<dbReference type="GO" id="GO:0016324">
    <property type="term" value="C:apical plasma membrane"/>
    <property type="evidence" value="ECO:0007669"/>
    <property type="project" value="TreeGrafter"/>
</dbReference>
<keyword evidence="4 8" id="KW-1133">Transmembrane helix</keyword>
<dbReference type="GO" id="GO:0031528">
    <property type="term" value="C:microvillus membrane"/>
    <property type="evidence" value="ECO:0007669"/>
    <property type="project" value="UniProtKB-SubCell"/>
</dbReference>